<evidence type="ECO:0000313" key="3">
    <source>
        <dbReference type="RefSeq" id="XP_056847416.1"/>
    </source>
</evidence>
<keyword evidence="2" id="KW-1185">Reference proteome</keyword>
<dbReference type="RefSeq" id="XP_056847416.1">
    <property type="nucleotide sequence ID" value="XM_056991436.1"/>
</dbReference>
<feature type="domain" description="Replication protein A 70 kDa DNA-binding subunit B/D first OB fold" evidence="1">
    <location>
        <begin position="16"/>
        <end position="113"/>
    </location>
</feature>
<dbReference type="Proteomes" id="UP000504610">
    <property type="component" value="Chromosome 7"/>
</dbReference>
<dbReference type="SUPFAM" id="SSF50249">
    <property type="entry name" value="Nucleic acid-binding proteins"/>
    <property type="match status" value="2"/>
</dbReference>
<dbReference type="CDD" id="cd04481">
    <property type="entry name" value="RPA1_DBD_B_like"/>
    <property type="match status" value="1"/>
</dbReference>
<evidence type="ECO:0000259" key="1">
    <source>
        <dbReference type="Pfam" id="PF02721"/>
    </source>
</evidence>
<organism evidence="2 3">
    <name type="scientific">Raphanus sativus</name>
    <name type="common">Radish</name>
    <name type="synonym">Raphanus raphanistrum var. sativus</name>
    <dbReference type="NCBI Taxonomy" id="3726"/>
    <lineage>
        <taxon>Eukaryota</taxon>
        <taxon>Viridiplantae</taxon>
        <taxon>Streptophyta</taxon>
        <taxon>Embryophyta</taxon>
        <taxon>Tracheophyta</taxon>
        <taxon>Spermatophyta</taxon>
        <taxon>Magnoliopsida</taxon>
        <taxon>eudicotyledons</taxon>
        <taxon>Gunneridae</taxon>
        <taxon>Pentapetalae</taxon>
        <taxon>rosids</taxon>
        <taxon>malvids</taxon>
        <taxon>Brassicales</taxon>
        <taxon>Brassicaceae</taxon>
        <taxon>Brassiceae</taxon>
        <taxon>Raphanus</taxon>
    </lineage>
</organism>
<dbReference type="KEGG" id="rsz:130498088"/>
<reference evidence="3" key="2">
    <citation type="submission" date="2025-08" db="UniProtKB">
        <authorList>
            <consortium name="RefSeq"/>
        </authorList>
    </citation>
    <scope>IDENTIFICATION</scope>
    <source>
        <tissue evidence="3">Leaf</tissue>
    </source>
</reference>
<dbReference type="AlphaFoldDB" id="A0A9W3C7F6"/>
<dbReference type="Pfam" id="PF02721">
    <property type="entry name" value="DUF223"/>
    <property type="match status" value="1"/>
</dbReference>
<accession>A0A9W3C7F6</accession>
<sequence length="273" mass="31991">MTDYYNKLSQISEASYNPDVKAWRFRVKVHRVYPLYSSVTNRVMPFYSYVLADEDGCKMEMTVYGDYESFRGLENKEGEWVEIFRVGVERSCVGFNATNSRFRLTASRLTQVRMIDPLNNRLFMDFKNIHAIPHMSHRERNYPIDTIGVVFNTEARFDDPARPTMIFYIRDNIDSQIKCVATGKQAYAFRDGLENVEGGQVIVALKMWKWTKTFTKIIYINTYLFDPPDLWLETEGGLSDFRFNPRLTEVEDFRQSLLNSDPYVQKYGIEGLV</sequence>
<proteinExistence type="predicted"/>
<gene>
    <name evidence="3" type="primary">LOC130498088</name>
</gene>
<dbReference type="OrthoDB" id="1065274at2759"/>
<protein>
    <submittedName>
        <fullName evidence="3">Uncharacterized protein LOC130498088</fullName>
    </submittedName>
</protein>
<evidence type="ECO:0000313" key="2">
    <source>
        <dbReference type="Proteomes" id="UP000504610"/>
    </source>
</evidence>
<name>A0A9W3C7F6_RAPSA</name>
<reference evidence="2" key="1">
    <citation type="journal article" date="2019" name="Database">
        <title>The radish genome database (RadishGD): an integrated information resource for radish genomics.</title>
        <authorList>
            <person name="Yu H.J."/>
            <person name="Baek S."/>
            <person name="Lee Y.J."/>
            <person name="Cho A."/>
            <person name="Mun J.H."/>
        </authorList>
    </citation>
    <scope>NUCLEOTIDE SEQUENCE [LARGE SCALE GENOMIC DNA]</scope>
    <source>
        <strain evidence="2">cv. WK10039</strain>
    </source>
</reference>
<dbReference type="InterPro" id="IPR003871">
    <property type="entry name" value="RFA1B/D_OB_1st"/>
</dbReference>
<dbReference type="Gene3D" id="2.40.50.140">
    <property type="entry name" value="Nucleic acid-binding proteins"/>
    <property type="match status" value="1"/>
</dbReference>
<dbReference type="GeneID" id="130498088"/>
<dbReference type="InterPro" id="IPR012340">
    <property type="entry name" value="NA-bd_OB-fold"/>
</dbReference>